<dbReference type="InterPro" id="IPR003787">
    <property type="entry name" value="Sulphur_relay_DsrE/F-like"/>
</dbReference>
<sequence length="166" mass="18486">MNILKKQYHTNFLTAFLLGVSLLMMSNAHANERYGKQKVVYHINYDNPKKQAGALRNIQNHINAVGAENLDLKVVLHGNGLALLLEPDSLEKLKKFKHANADDSMTAKIDNLKSQGIDFNVCANTVRGRKVDMETDLYNVDKSDVVPSGVAEVARLQAMGYSYIKP</sequence>
<dbReference type="PANTHER" id="PTHR37691">
    <property type="entry name" value="BLR3518 PROTEIN"/>
    <property type="match status" value="1"/>
</dbReference>
<proteinExistence type="predicted"/>
<dbReference type="AlphaFoldDB" id="A0A3B0X7K0"/>
<organism evidence="1">
    <name type="scientific">hydrothermal vent metagenome</name>
    <dbReference type="NCBI Taxonomy" id="652676"/>
    <lineage>
        <taxon>unclassified sequences</taxon>
        <taxon>metagenomes</taxon>
        <taxon>ecological metagenomes</taxon>
    </lineage>
</organism>
<dbReference type="EMBL" id="UOFE01000023">
    <property type="protein sequence ID" value="VAW51904.1"/>
    <property type="molecule type" value="Genomic_DNA"/>
</dbReference>
<dbReference type="Pfam" id="PF02635">
    <property type="entry name" value="DsrE"/>
    <property type="match status" value="1"/>
</dbReference>
<reference evidence="1" key="1">
    <citation type="submission" date="2018-06" db="EMBL/GenBank/DDBJ databases">
        <authorList>
            <person name="Zhirakovskaya E."/>
        </authorList>
    </citation>
    <scope>NUCLEOTIDE SEQUENCE</scope>
</reference>
<name>A0A3B0X7K0_9ZZZZ</name>
<dbReference type="SUPFAM" id="SSF75169">
    <property type="entry name" value="DsrEFH-like"/>
    <property type="match status" value="1"/>
</dbReference>
<dbReference type="InterPro" id="IPR027396">
    <property type="entry name" value="DsrEFH-like"/>
</dbReference>
<accession>A0A3B0X7K0</accession>
<protein>
    <submittedName>
        <fullName evidence="1">Uncharacterized protein</fullName>
    </submittedName>
</protein>
<gene>
    <name evidence="1" type="ORF">MNBD_GAMMA05-1992</name>
</gene>
<dbReference type="PANTHER" id="PTHR37691:SF1">
    <property type="entry name" value="BLR3518 PROTEIN"/>
    <property type="match status" value="1"/>
</dbReference>
<dbReference type="Gene3D" id="3.40.1260.10">
    <property type="entry name" value="DsrEFH-like"/>
    <property type="match status" value="1"/>
</dbReference>
<evidence type="ECO:0000313" key="1">
    <source>
        <dbReference type="EMBL" id="VAW51904.1"/>
    </source>
</evidence>